<comment type="caution">
    <text evidence="1">The sequence shown here is derived from an EMBL/GenBank/DDBJ whole genome shotgun (WGS) entry which is preliminary data.</text>
</comment>
<proteinExistence type="predicted"/>
<dbReference type="Gramene" id="PRQ29318">
    <property type="protein sequence ID" value="PRQ29318"/>
    <property type="gene ID" value="RchiOBHm_Chr5g0012621"/>
</dbReference>
<accession>A0A2P6Q553</accession>
<keyword evidence="2" id="KW-1185">Reference proteome</keyword>
<gene>
    <name evidence="1" type="ORF">RchiOBHm_Chr5g0012621</name>
</gene>
<protein>
    <submittedName>
        <fullName evidence="1">Uncharacterized protein</fullName>
    </submittedName>
</protein>
<evidence type="ECO:0000313" key="1">
    <source>
        <dbReference type="EMBL" id="PRQ29318.1"/>
    </source>
</evidence>
<dbReference type="Proteomes" id="UP000238479">
    <property type="component" value="Chromosome 5"/>
</dbReference>
<name>A0A2P6Q553_ROSCH</name>
<evidence type="ECO:0000313" key="2">
    <source>
        <dbReference type="Proteomes" id="UP000238479"/>
    </source>
</evidence>
<reference evidence="1 2" key="1">
    <citation type="journal article" date="2018" name="Nat. Genet.">
        <title>The Rosa genome provides new insights in the design of modern roses.</title>
        <authorList>
            <person name="Bendahmane M."/>
        </authorList>
    </citation>
    <scope>NUCLEOTIDE SEQUENCE [LARGE SCALE GENOMIC DNA]</scope>
    <source>
        <strain evidence="2">cv. Old Blush</strain>
    </source>
</reference>
<dbReference type="AlphaFoldDB" id="A0A2P6Q553"/>
<organism evidence="1 2">
    <name type="scientific">Rosa chinensis</name>
    <name type="common">China rose</name>
    <dbReference type="NCBI Taxonomy" id="74649"/>
    <lineage>
        <taxon>Eukaryota</taxon>
        <taxon>Viridiplantae</taxon>
        <taxon>Streptophyta</taxon>
        <taxon>Embryophyta</taxon>
        <taxon>Tracheophyta</taxon>
        <taxon>Spermatophyta</taxon>
        <taxon>Magnoliopsida</taxon>
        <taxon>eudicotyledons</taxon>
        <taxon>Gunneridae</taxon>
        <taxon>Pentapetalae</taxon>
        <taxon>rosids</taxon>
        <taxon>fabids</taxon>
        <taxon>Rosales</taxon>
        <taxon>Rosaceae</taxon>
        <taxon>Rosoideae</taxon>
        <taxon>Rosoideae incertae sedis</taxon>
        <taxon>Rosa</taxon>
    </lineage>
</organism>
<sequence length="48" mass="5769">MPFHCFPMLTTYILIFCIDPQGNFVLHITDTKHYSTYIFIRKLPIYQS</sequence>
<dbReference type="EMBL" id="PDCK01000043">
    <property type="protein sequence ID" value="PRQ29318.1"/>
    <property type="molecule type" value="Genomic_DNA"/>
</dbReference>